<accession>A0A240A158</accession>
<dbReference type="InterPro" id="IPR020471">
    <property type="entry name" value="AKR"/>
</dbReference>
<evidence type="ECO:0000256" key="2">
    <source>
        <dbReference type="ARBA" id="ARBA00023002"/>
    </source>
</evidence>
<dbReference type="CDD" id="cd19092">
    <property type="entry name" value="AKR_BsYcsN_EcYdhF-like"/>
    <property type="match status" value="1"/>
</dbReference>
<evidence type="ECO:0000313" key="5">
    <source>
        <dbReference type="EMBL" id="SNV77191.1"/>
    </source>
</evidence>
<evidence type="ECO:0000259" key="4">
    <source>
        <dbReference type="Pfam" id="PF00248"/>
    </source>
</evidence>
<sequence length="302" mass="34821">MERIQINKHVSYSRIVHGFWRLNEWGYNNKQLNDYMHEIVDRGITTMDHADIYGKYTCESLFGEALALTPNLREKIEIVTKCGIILPSDHNPKFDGHRYDLSYQHIIESVDRSLLNLKTDYIDTLLLHRPSPLMDPDEVTRAVMHLVDEGKIKAFGVSNFKCNQYELLNESLKREKSHISVNQVEVSPYQLENIEDCTLNRMQQHDVKVMAWSPLAGGEIFNENNPKSTRILEVIEQLASKYNVPASTIIYSWLLKLPANVMPIVGSSKIERVDEAVNATKLQLTDQEWFDIYVASRGKDIL</sequence>
<dbReference type="RefSeq" id="WP_095089387.1">
    <property type="nucleotide sequence ID" value="NZ_BMDM01000001.1"/>
</dbReference>
<dbReference type="FunFam" id="3.20.20.100:FF:000008">
    <property type="entry name" value="Aldo/keto reductase family oxidoreductase"/>
    <property type="match status" value="1"/>
</dbReference>
<proteinExistence type="inferred from homology"/>
<dbReference type="GO" id="GO:0016491">
    <property type="term" value="F:oxidoreductase activity"/>
    <property type="evidence" value="ECO:0007669"/>
    <property type="project" value="UniProtKB-KW"/>
</dbReference>
<gene>
    <name evidence="5" type="primary">ydhF</name>
    <name evidence="5" type="ORF">SAMEA4384403_02120</name>
</gene>
<dbReference type="AlphaFoldDB" id="A0A240A158"/>
<dbReference type="GO" id="GO:0005829">
    <property type="term" value="C:cytosol"/>
    <property type="evidence" value="ECO:0007669"/>
    <property type="project" value="TreeGrafter"/>
</dbReference>
<dbReference type="Gene3D" id="3.20.20.100">
    <property type="entry name" value="NADP-dependent oxidoreductase domain"/>
    <property type="match status" value="1"/>
</dbReference>
<dbReference type="OrthoDB" id="9773828at2"/>
<dbReference type="Pfam" id="PF00248">
    <property type="entry name" value="Aldo_ket_red"/>
    <property type="match status" value="1"/>
</dbReference>
<reference evidence="5 6" key="1">
    <citation type="submission" date="2017-06" db="EMBL/GenBank/DDBJ databases">
        <authorList>
            <consortium name="Pathogen Informatics"/>
        </authorList>
    </citation>
    <scope>NUCLEOTIDE SEQUENCE [LARGE SCALE GENOMIC DNA]</scope>
    <source>
        <strain evidence="5 6">NCTC13839</strain>
    </source>
</reference>
<dbReference type="PRINTS" id="PR00069">
    <property type="entry name" value="ALDKETRDTASE"/>
</dbReference>
<dbReference type="EC" id="1.-.-.-" evidence="5"/>
<dbReference type="InterPro" id="IPR050523">
    <property type="entry name" value="AKR_Detox_Biosynth"/>
</dbReference>
<organism evidence="5 6">
    <name type="scientific">Mammaliicoccus stepanovicii</name>
    <dbReference type="NCBI Taxonomy" id="643214"/>
    <lineage>
        <taxon>Bacteria</taxon>
        <taxon>Bacillati</taxon>
        <taxon>Bacillota</taxon>
        <taxon>Bacilli</taxon>
        <taxon>Bacillales</taxon>
        <taxon>Staphylococcaceae</taxon>
        <taxon>Mammaliicoccus</taxon>
    </lineage>
</organism>
<keyword evidence="6" id="KW-1185">Reference proteome</keyword>
<comment type="similarity">
    <text evidence="3">Belongs to the aldo/keto reductase family. Aldo/keto reductase 2 subfamily.</text>
</comment>
<name>A0A240A158_9STAP</name>
<dbReference type="KEGG" id="sste:SAMEA4384403_2120"/>
<dbReference type="Proteomes" id="UP000242084">
    <property type="component" value="Chromosome 1"/>
</dbReference>
<evidence type="ECO:0000256" key="1">
    <source>
        <dbReference type="ARBA" id="ARBA00022857"/>
    </source>
</evidence>
<keyword evidence="2 5" id="KW-0560">Oxidoreductase</keyword>
<keyword evidence="1" id="KW-0521">NADP</keyword>
<evidence type="ECO:0000313" key="6">
    <source>
        <dbReference type="Proteomes" id="UP000242084"/>
    </source>
</evidence>
<feature type="domain" description="NADP-dependent oxidoreductase" evidence="4">
    <location>
        <begin position="14"/>
        <end position="290"/>
    </location>
</feature>
<dbReference type="EMBL" id="LT906462">
    <property type="protein sequence ID" value="SNV77191.1"/>
    <property type="molecule type" value="Genomic_DNA"/>
</dbReference>
<evidence type="ECO:0000256" key="3">
    <source>
        <dbReference type="ARBA" id="ARBA00038157"/>
    </source>
</evidence>
<dbReference type="SUPFAM" id="SSF51430">
    <property type="entry name" value="NAD(P)-linked oxidoreductase"/>
    <property type="match status" value="1"/>
</dbReference>
<dbReference type="PANTHER" id="PTHR43364:SF1">
    <property type="entry name" value="OXIDOREDUCTASE YDHF"/>
    <property type="match status" value="1"/>
</dbReference>
<dbReference type="InterPro" id="IPR036812">
    <property type="entry name" value="NAD(P)_OxRdtase_dom_sf"/>
</dbReference>
<dbReference type="InterPro" id="IPR023210">
    <property type="entry name" value="NADP_OxRdtase_dom"/>
</dbReference>
<protein>
    <submittedName>
        <fullName evidence="5">Aldo keto reductase</fullName>
        <ecNumber evidence="5">1.-.-.-</ecNumber>
    </submittedName>
</protein>
<dbReference type="PANTHER" id="PTHR43364">
    <property type="entry name" value="NADH-SPECIFIC METHYLGLYOXAL REDUCTASE-RELATED"/>
    <property type="match status" value="1"/>
</dbReference>